<dbReference type="InterPro" id="IPR003604">
    <property type="entry name" value="Matrin/U1-like-C_Znf_C2H2"/>
</dbReference>
<dbReference type="PANTHER" id="PTHR16465:SF0">
    <property type="entry name" value="ZINC FINGER MATRIN-TYPE PROTEIN 5"/>
    <property type="match status" value="1"/>
</dbReference>
<comment type="caution">
    <text evidence="15">The sequence shown here is derived from an EMBL/GenBank/DDBJ whole genome shotgun (WGS) entry which is preliminary data.</text>
</comment>
<dbReference type="PANTHER" id="PTHR16465">
    <property type="entry name" value="NUCLEASE-RELATED"/>
    <property type="match status" value="1"/>
</dbReference>
<dbReference type="InterPro" id="IPR036855">
    <property type="entry name" value="Znf_CCCH_sf"/>
</dbReference>
<keyword evidence="16" id="KW-1185">Reference proteome</keyword>
<sequence>MGRRYYCDFCDKSFADNPTSRKNHLKGLQHQRIRKSHYDAFREPEVILQEEQTKRPCKIYLTKGTCQFQDNCRFSHLTEERRNELERQIEEKSNKKRKLDEGNDGEEAKKLLDSWLEEYHKNHQGDKVKEKVEPEPIVLPHYILPPHLAAVPNVPFSLLPPPPDAFQNLQYLDWG</sequence>
<evidence type="ECO:0000313" key="16">
    <source>
        <dbReference type="Proteomes" id="UP001186944"/>
    </source>
</evidence>
<keyword evidence="3 11" id="KW-0479">Metal-binding</keyword>
<comment type="subcellular location">
    <subcellularLocation>
        <location evidence="1">Nucleus</location>
    </subcellularLocation>
</comment>
<dbReference type="Pfam" id="PF00642">
    <property type="entry name" value="zf-CCCH"/>
    <property type="match status" value="1"/>
</dbReference>
<dbReference type="SUPFAM" id="SSF57667">
    <property type="entry name" value="beta-beta-alpha zinc fingers"/>
    <property type="match status" value="1"/>
</dbReference>
<dbReference type="SUPFAM" id="SSF90229">
    <property type="entry name" value="CCCH zinc finger"/>
    <property type="match status" value="1"/>
</dbReference>
<dbReference type="GO" id="GO:0006397">
    <property type="term" value="P:mRNA processing"/>
    <property type="evidence" value="ECO:0007669"/>
    <property type="project" value="UniProtKB-KW"/>
</dbReference>
<keyword evidence="8" id="KW-0539">Nucleus</keyword>
<evidence type="ECO:0000256" key="4">
    <source>
        <dbReference type="ARBA" id="ARBA00022728"/>
    </source>
</evidence>
<evidence type="ECO:0000256" key="3">
    <source>
        <dbReference type="ARBA" id="ARBA00022723"/>
    </source>
</evidence>
<evidence type="ECO:0000256" key="2">
    <source>
        <dbReference type="ARBA" id="ARBA00022664"/>
    </source>
</evidence>
<keyword evidence="7" id="KW-0508">mRNA splicing</keyword>
<dbReference type="PROSITE" id="PS50103">
    <property type="entry name" value="ZF_C3H1"/>
    <property type="match status" value="1"/>
</dbReference>
<feature type="domain" description="Matrin-type" evidence="14">
    <location>
        <begin position="5"/>
        <end position="36"/>
    </location>
</feature>
<reference evidence="15" key="1">
    <citation type="submission" date="2019-08" db="EMBL/GenBank/DDBJ databases">
        <title>The improved chromosome-level genome for the pearl oyster Pinctada fucata martensii using PacBio sequencing and Hi-C.</title>
        <authorList>
            <person name="Zheng Z."/>
        </authorList>
    </citation>
    <scope>NUCLEOTIDE SEQUENCE</scope>
    <source>
        <strain evidence="15">ZZ-2019</strain>
        <tissue evidence="15">Adductor muscle</tissue>
    </source>
</reference>
<dbReference type="Gene3D" id="3.30.160.60">
    <property type="entry name" value="Classic Zinc Finger"/>
    <property type="match status" value="1"/>
</dbReference>
<keyword evidence="5 11" id="KW-0863">Zinc-finger</keyword>
<evidence type="ECO:0000256" key="6">
    <source>
        <dbReference type="ARBA" id="ARBA00022833"/>
    </source>
</evidence>
<evidence type="ECO:0000256" key="10">
    <source>
        <dbReference type="ARBA" id="ARBA00076547"/>
    </source>
</evidence>
<dbReference type="InterPro" id="IPR036236">
    <property type="entry name" value="Znf_C2H2_sf"/>
</dbReference>
<dbReference type="AlphaFoldDB" id="A0AA89BYH9"/>
<dbReference type="EMBL" id="VSWD01000006">
    <property type="protein sequence ID" value="KAK3099215.1"/>
    <property type="molecule type" value="Genomic_DNA"/>
</dbReference>
<name>A0AA89BYH9_PINIB</name>
<evidence type="ECO:0000259" key="14">
    <source>
        <dbReference type="PROSITE" id="PS50171"/>
    </source>
</evidence>
<organism evidence="15 16">
    <name type="scientific">Pinctada imbricata</name>
    <name type="common">Atlantic pearl-oyster</name>
    <name type="synonym">Pinctada martensii</name>
    <dbReference type="NCBI Taxonomy" id="66713"/>
    <lineage>
        <taxon>Eukaryota</taxon>
        <taxon>Metazoa</taxon>
        <taxon>Spiralia</taxon>
        <taxon>Lophotrochozoa</taxon>
        <taxon>Mollusca</taxon>
        <taxon>Bivalvia</taxon>
        <taxon>Autobranchia</taxon>
        <taxon>Pteriomorphia</taxon>
        <taxon>Pterioida</taxon>
        <taxon>Pterioidea</taxon>
        <taxon>Pteriidae</taxon>
        <taxon>Pinctada</taxon>
    </lineage>
</organism>
<protein>
    <recommendedName>
        <fullName evidence="9">Zinc finger matrin-type protein 5</fullName>
    </recommendedName>
    <alternativeName>
        <fullName evidence="10">U11/U12 small nuclear ribonucleoprotein 20 kDa protein</fullName>
    </alternativeName>
</protein>
<dbReference type="InterPro" id="IPR000571">
    <property type="entry name" value="Znf_CCCH"/>
</dbReference>
<gene>
    <name evidence="15" type="ORF">FSP39_001093</name>
</gene>
<dbReference type="PROSITE" id="PS50171">
    <property type="entry name" value="ZF_MATRIN"/>
    <property type="match status" value="1"/>
</dbReference>
<keyword evidence="2" id="KW-0507">mRNA processing</keyword>
<feature type="zinc finger region" description="C3H1-type" evidence="11">
    <location>
        <begin position="51"/>
        <end position="79"/>
    </location>
</feature>
<dbReference type="GO" id="GO:0003676">
    <property type="term" value="F:nucleic acid binding"/>
    <property type="evidence" value="ECO:0007669"/>
    <property type="project" value="InterPro"/>
</dbReference>
<dbReference type="InterPro" id="IPR013085">
    <property type="entry name" value="U1-CZ_Znf_C2H2"/>
</dbReference>
<dbReference type="InterPro" id="IPR000690">
    <property type="entry name" value="Matrin/U1-C_Znf_C2H2"/>
</dbReference>
<dbReference type="GO" id="GO:0008380">
    <property type="term" value="P:RNA splicing"/>
    <property type="evidence" value="ECO:0007669"/>
    <property type="project" value="UniProtKB-KW"/>
</dbReference>
<evidence type="ECO:0000256" key="9">
    <source>
        <dbReference type="ARBA" id="ARBA00067764"/>
    </source>
</evidence>
<dbReference type="Proteomes" id="UP001186944">
    <property type="component" value="Unassembled WGS sequence"/>
</dbReference>
<proteinExistence type="predicted"/>
<dbReference type="FunFam" id="3.30.160.60:FF:000741">
    <property type="entry name" value="Zinc finger matrin-type protein 5"/>
    <property type="match status" value="1"/>
</dbReference>
<feature type="domain" description="C3H1-type" evidence="13">
    <location>
        <begin position="51"/>
        <end position="79"/>
    </location>
</feature>
<evidence type="ECO:0000256" key="12">
    <source>
        <dbReference type="SAM" id="MobiDB-lite"/>
    </source>
</evidence>
<accession>A0AA89BYH9</accession>
<dbReference type="GO" id="GO:0008270">
    <property type="term" value="F:zinc ion binding"/>
    <property type="evidence" value="ECO:0007669"/>
    <property type="project" value="UniProtKB-KW"/>
</dbReference>
<dbReference type="Gene3D" id="4.10.1000.10">
    <property type="entry name" value="Zinc finger, CCCH-type"/>
    <property type="match status" value="1"/>
</dbReference>
<keyword evidence="4" id="KW-0747">Spliceosome</keyword>
<keyword evidence="6 11" id="KW-0862">Zinc</keyword>
<evidence type="ECO:0000256" key="8">
    <source>
        <dbReference type="ARBA" id="ARBA00023242"/>
    </source>
</evidence>
<evidence type="ECO:0000256" key="11">
    <source>
        <dbReference type="PROSITE-ProRule" id="PRU00723"/>
    </source>
</evidence>
<dbReference type="SMART" id="SM00451">
    <property type="entry name" value="ZnF_U1"/>
    <property type="match status" value="1"/>
</dbReference>
<evidence type="ECO:0000256" key="5">
    <source>
        <dbReference type="ARBA" id="ARBA00022771"/>
    </source>
</evidence>
<dbReference type="GO" id="GO:0005689">
    <property type="term" value="C:U12-type spliceosomal complex"/>
    <property type="evidence" value="ECO:0007669"/>
    <property type="project" value="TreeGrafter"/>
</dbReference>
<evidence type="ECO:0000259" key="13">
    <source>
        <dbReference type="PROSITE" id="PS50103"/>
    </source>
</evidence>
<evidence type="ECO:0000313" key="15">
    <source>
        <dbReference type="EMBL" id="KAK3099215.1"/>
    </source>
</evidence>
<evidence type="ECO:0000256" key="7">
    <source>
        <dbReference type="ARBA" id="ARBA00023187"/>
    </source>
</evidence>
<feature type="region of interest" description="Disordered" evidence="12">
    <location>
        <begin position="85"/>
        <end position="105"/>
    </location>
</feature>
<evidence type="ECO:0000256" key="1">
    <source>
        <dbReference type="ARBA" id="ARBA00004123"/>
    </source>
</evidence>
<dbReference type="Pfam" id="PF06220">
    <property type="entry name" value="zf-U1"/>
    <property type="match status" value="1"/>
</dbReference>